<evidence type="ECO:0000313" key="3">
    <source>
        <dbReference type="Proteomes" id="UP000694428"/>
    </source>
</evidence>
<name>A0A8C9F1X0_PAVCR</name>
<dbReference type="GO" id="GO:0008017">
    <property type="term" value="F:microtubule binding"/>
    <property type="evidence" value="ECO:0007669"/>
    <property type="project" value="TreeGrafter"/>
</dbReference>
<feature type="region of interest" description="Disordered" evidence="1">
    <location>
        <begin position="68"/>
        <end position="345"/>
    </location>
</feature>
<feature type="compositionally biased region" description="Basic and acidic residues" evidence="1">
    <location>
        <begin position="313"/>
        <end position="329"/>
    </location>
</feature>
<accession>A0A8C9F1X0</accession>
<dbReference type="PANTHER" id="PTHR21584">
    <property type="entry name" value="DIFFERENTIAL DISPLAY AND ACTIVATED BY P53 DDA3 /G2 S PHASE EXPRESSED 1"/>
    <property type="match status" value="1"/>
</dbReference>
<keyword evidence="3" id="KW-1185">Reference proteome</keyword>
<feature type="region of interest" description="Disordered" evidence="1">
    <location>
        <begin position="1"/>
        <end position="55"/>
    </location>
</feature>
<dbReference type="PANTHER" id="PTHR21584:SF1">
    <property type="entry name" value="PROLINE_SERINE-RICH COILED-COIL PROTEIN 1"/>
    <property type="match status" value="1"/>
</dbReference>
<dbReference type="Ensembl" id="ENSPSTT00000009804.1">
    <property type="protein sequence ID" value="ENSPSTP00000009343.1"/>
    <property type="gene ID" value="ENSPSTG00000006561.1"/>
</dbReference>
<dbReference type="GO" id="GO:0000922">
    <property type="term" value="C:spindle pole"/>
    <property type="evidence" value="ECO:0007669"/>
    <property type="project" value="TreeGrafter"/>
</dbReference>
<feature type="compositionally biased region" description="Acidic residues" evidence="1">
    <location>
        <begin position="28"/>
        <end position="37"/>
    </location>
</feature>
<evidence type="ECO:0008006" key="4">
    <source>
        <dbReference type="Google" id="ProtNLM"/>
    </source>
</evidence>
<feature type="compositionally biased region" description="Low complexity" evidence="1">
    <location>
        <begin position="190"/>
        <end position="202"/>
    </location>
</feature>
<evidence type="ECO:0000313" key="2">
    <source>
        <dbReference type="Ensembl" id="ENSPSTP00000009343.1"/>
    </source>
</evidence>
<dbReference type="Proteomes" id="UP000694428">
    <property type="component" value="Unplaced"/>
</dbReference>
<evidence type="ECO:0000256" key="1">
    <source>
        <dbReference type="SAM" id="MobiDB-lite"/>
    </source>
</evidence>
<dbReference type="GO" id="GO:0005876">
    <property type="term" value="C:spindle microtubule"/>
    <property type="evidence" value="ECO:0007669"/>
    <property type="project" value="TreeGrafter"/>
</dbReference>
<reference evidence="2" key="2">
    <citation type="submission" date="2025-09" db="UniProtKB">
        <authorList>
            <consortium name="Ensembl"/>
        </authorList>
    </citation>
    <scope>IDENTIFICATION</scope>
</reference>
<feature type="compositionally biased region" description="Low complexity" evidence="1">
    <location>
        <begin position="276"/>
        <end position="303"/>
    </location>
</feature>
<dbReference type="InterPro" id="IPR026657">
    <property type="entry name" value="DDA3/GTSE-1"/>
</dbReference>
<proteinExistence type="predicted"/>
<protein>
    <recommendedName>
        <fullName evidence="4">PSRC1 protein</fullName>
    </recommendedName>
</protein>
<feature type="compositionally biased region" description="Pro residues" evidence="1">
    <location>
        <begin position="220"/>
        <end position="232"/>
    </location>
</feature>
<dbReference type="AlphaFoldDB" id="A0A8C9F1X0"/>
<organism evidence="2 3">
    <name type="scientific">Pavo cristatus</name>
    <name type="common">Indian peafowl</name>
    <name type="synonym">Blue peafowl</name>
    <dbReference type="NCBI Taxonomy" id="9049"/>
    <lineage>
        <taxon>Eukaryota</taxon>
        <taxon>Metazoa</taxon>
        <taxon>Chordata</taxon>
        <taxon>Craniata</taxon>
        <taxon>Vertebrata</taxon>
        <taxon>Euteleostomi</taxon>
        <taxon>Archelosauria</taxon>
        <taxon>Archosauria</taxon>
        <taxon>Dinosauria</taxon>
        <taxon>Saurischia</taxon>
        <taxon>Theropoda</taxon>
        <taxon>Coelurosauria</taxon>
        <taxon>Aves</taxon>
        <taxon>Neognathae</taxon>
        <taxon>Galloanserae</taxon>
        <taxon>Galliformes</taxon>
        <taxon>Phasianidae</taxon>
        <taxon>Phasianinae</taxon>
        <taxon>Pavo</taxon>
    </lineage>
</organism>
<reference evidence="2" key="1">
    <citation type="submission" date="2025-08" db="UniProtKB">
        <authorList>
            <consortium name="Ensembl"/>
        </authorList>
    </citation>
    <scope>IDENTIFICATION</scope>
</reference>
<sequence>GVMMEEQDVQFITEEKFDFGILSPSDSREDDDDDEEPQGGTNGRWSPLSGAGLEEMVREATRLAAQLQQCHLAPLPPGPGGGSPRSPRRETFVVKDSPVRALLPTVSPPAVTPRHHPGEPPAAGGPPARVDPPGRAHPGGLWRGAGPSPSVRGQQVMGRGWGQPTPWYRGDTVGNGCKGRAPPVPPFLPAQPKLRSSTATPPTRAPRARATTTATTAPSSRPPPPSAIPKPPGRAGTSGTAPGGRGPPRTSTARGAPRASVSPHLTLPQVHPSGWGLLPGADLAPPAAACSPPARRQPAAPRGDSITHLGKLSHGEGGGHGETPPREEAEAQVGFCFNYKRSHQQ</sequence>
<feature type="compositionally biased region" description="Low complexity" evidence="1">
    <location>
        <begin position="208"/>
        <end position="219"/>
    </location>
</feature>
<dbReference type="GO" id="GO:0007080">
    <property type="term" value="P:mitotic metaphase chromosome alignment"/>
    <property type="evidence" value="ECO:0007669"/>
    <property type="project" value="TreeGrafter"/>
</dbReference>